<protein>
    <submittedName>
        <fullName evidence="1">Uncharacterized protein</fullName>
    </submittedName>
</protein>
<name>A0AA36NMP2_9DINO</name>
<accession>A0AA36NMP2</accession>
<reference evidence="1" key="1">
    <citation type="submission" date="2023-08" db="EMBL/GenBank/DDBJ databases">
        <authorList>
            <person name="Chen Y."/>
            <person name="Shah S."/>
            <person name="Dougan E. K."/>
            <person name="Thang M."/>
            <person name="Chan C."/>
        </authorList>
    </citation>
    <scope>NUCLEOTIDE SEQUENCE</scope>
</reference>
<keyword evidence="2" id="KW-1185">Reference proteome</keyword>
<evidence type="ECO:0000313" key="2">
    <source>
        <dbReference type="Proteomes" id="UP001178507"/>
    </source>
</evidence>
<dbReference type="Proteomes" id="UP001178507">
    <property type="component" value="Unassembled WGS sequence"/>
</dbReference>
<dbReference type="EMBL" id="CAUJNA010003881">
    <property type="protein sequence ID" value="CAJ1411561.1"/>
    <property type="molecule type" value="Genomic_DNA"/>
</dbReference>
<organism evidence="1 2">
    <name type="scientific">Effrenium voratum</name>
    <dbReference type="NCBI Taxonomy" id="2562239"/>
    <lineage>
        <taxon>Eukaryota</taxon>
        <taxon>Sar</taxon>
        <taxon>Alveolata</taxon>
        <taxon>Dinophyceae</taxon>
        <taxon>Suessiales</taxon>
        <taxon>Symbiodiniaceae</taxon>
        <taxon>Effrenium</taxon>
    </lineage>
</organism>
<gene>
    <name evidence="1" type="ORF">EVOR1521_LOCUS32092</name>
</gene>
<comment type="caution">
    <text evidence="1">The sequence shown here is derived from an EMBL/GenBank/DDBJ whole genome shotgun (WGS) entry which is preliminary data.</text>
</comment>
<sequence>MMLCGCCQSQQGQADDPVVTTRLEPDPVLQIPVLTVTPPDEPSGTSLAAKAVDAAAPSHGITFSFELPDKSVRDIVFVERPLGMDFTSTMPMFVTAVKPQSHADVAGVKPRWIITHVQGARLPADLTAAMGEILRAVKSLPVPKA</sequence>
<evidence type="ECO:0000313" key="1">
    <source>
        <dbReference type="EMBL" id="CAJ1411561.1"/>
    </source>
</evidence>
<dbReference type="AlphaFoldDB" id="A0AA36NMP2"/>
<proteinExistence type="predicted"/>